<dbReference type="Gene3D" id="3.30.450.20">
    <property type="entry name" value="PAS domain"/>
    <property type="match status" value="1"/>
</dbReference>
<dbReference type="EMBL" id="JAFIDA010000001">
    <property type="protein sequence ID" value="MBP1326204.1"/>
    <property type="molecule type" value="Genomic_DNA"/>
</dbReference>
<organism evidence="1 2">
    <name type="scientific">Leucobacter exalbidus</name>
    <dbReference type="NCBI Taxonomy" id="662960"/>
    <lineage>
        <taxon>Bacteria</taxon>
        <taxon>Bacillati</taxon>
        <taxon>Actinomycetota</taxon>
        <taxon>Actinomycetes</taxon>
        <taxon>Micrococcales</taxon>
        <taxon>Microbacteriaceae</taxon>
        <taxon>Leucobacter</taxon>
    </lineage>
</organism>
<proteinExistence type="predicted"/>
<comment type="caution">
    <text evidence="1">The sequence shown here is derived from an EMBL/GenBank/DDBJ whole genome shotgun (WGS) entry which is preliminary data.</text>
</comment>
<dbReference type="Proteomes" id="UP000675163">
    <property type="component" value="Unassembled WGS sequence"/>
</dbReference>
<keyword evidence="2" id="KW-1185">Reference proteome</keyword>
<gene>
    <name evidence="1" type="ORF">JOF28_001436</name>
</gene>
<evidence type="ECO:0000313" key="2">
    <source>
        <dbReference type="Proteomes" id="UP000675163"/>
    </source>
</evidence>
<evidence type="ECO:0000313" key="1">
    <source>
        <dbReference type="EMBL" id="MBP1326204.1"/>
    </source>
</evidence>
<reference evidence="1" key="1">
    <citation type="submission" date="2021-02" db="EMBL/GenBank/DDBJ databases">
        <title>Sequencing the genomes of 1000 actinobacteria strains.</title>
        <authorList>
            <person name="Klenk H.-P."/>
        </authorList>
    </citation>
    <scope>NUCLEOTIDE SEQUENCE</scope>
    <source>
        <strain evidence="1">DSM 22850</strain>
    </source>
</reference>
<name>A0A940T3W0_9MICO</name>
<sequence length="243" mass="26218">MQETRVHNDDVLHDILARVDTFFDGLFAPLARWLPELEQQLRAHLHEGPITGSQLVALIEPGAHAILDGTERPLYGAGFCASEAVVTTGNPLAWWQGSERSLLASSTFGPGQASIDLGRLEWYRVPERTGERHVAGPFVDYLCSNEITITSALPLIVDGTFWGVVCADVLVHSLESEMSADLASAENVTLVNASGRVVISTDPDYETGDRYAGARAEGGVASLGEDVRMVSSKRYPFALVVPA</sequence>
<evidence type="ECO:0008006" key="3">
    <source>
        <dbReference type="Google" id="ProtNLM"/>
    </source>
</evidence>
<dbReference type="AlphaFoldDB" id="A0A940T3W0"/>
<dbReference type="RefSeq" id="WP_342452113.1">
    <property type="nucleotide sequence ID" value="NZ_JAFIDA010000001.1"/>
</dbReference>
<accession>A0A940T3W0</accession>
<protein>
    <recommendedName>
        <fullName evidence="3">Cache domain-containing protein</fullName>
    </recommendedName>
</protein>